<evidence type="ECO:0000256" key="1">
    <source>
        <dbReference type="SAM" id="Phobius"/>
    </source>
</evidence>
<dbReference type="Pfam" id="PF16074">
    <property type="entry name" value="PilW"/>
    <property type="match status" value="1"/>
</dbReference>
<dbReference type="RefSeq" id="WP_186411149.1">
    <property type="nucleotide sequence ID" value="NZ_FLQY01000180.1"/>
</dbReference>
<organism evidence="2 3">
    <name type="scientific">Candidatus Propionivibrio aalborgensis</name>
    <dbReference type="NCBI Taxonomy" id="1860101"/>
    <lineage>
        <taxon>Bacteria</taxon>
        <taxon>Pseudomonadati</taxon>
        <taxon>Pseudomonadota</taxon>
        <taxon>Betaproteobacteria</taxon>
        <taxon>Rhodocyclales</taxon>
        <taxon>Rhodocyclaceae</taxon>
        <taxon>Propionivibrio</taxon>
    </lineage>
</organism>
<dbReference type="GO" id="GO:0043683">
    <property type="term" value="P:type IV pilus assembly"/>
    <property type="evidence" value="ECO:0007669"/>
    <property type="project" value="InterPro"/>
</dbReference>
<dbReference type="PROSITE" id="PS00409">
    <property type="entry name" value="PROKAR_NTER_METHYL"/>
    <property type="match status" value="1"/>
</dbReference>
<dbReference type="InterPro" id="IPR012902">
    <property type="entry name" value="N_methyl_site"/>
</dbReference>
<keyword evidence="3" id="KW-1185">Reference proteome</keyword>
<dbReference type="AlphaFoldDB" id="A0A1A8XSY9"/>
<reference evidence="2 3" key="1">
    <citation type="submission" date="2016-06" db="EMBL/GenBank/DDBJ databases">
        <authorList>
            <person name="Kjaerup R.B."/>
            <person name="Dalgaard T.S."/>
            <person name="Juul-Madsen H.R."/>
        </authorList>
    </citation>
    <scope>NUCLEOTIDE SEQUENCE [LARGE SCALE GENOMIC DNA]</scope>
    <source>
        <strain evidence="2">2</strain>
    </source>
</reference>
<proteinExistence type="predicted"/>
<dbReference type="Pfam" id="PF07963">
    <property type="entry name" value="N_methyl"/>
    <property type="match status" value="1"/>
</dbReference>
<gene>
    <name evidence="2" type="ORF">PROAA_2600009</name>
</gene>
<dbReference type="InterPro" id="IPR032092">
    <property type="entry name" value="PilW"/>
</dbReference>
<evidence type="ECO:0000313" key="3">
    <source>
        <dbReference type="Proteomes" id="UP000199600"/>
    </source>
</evidence>
<evidence type="ECO:0008006" key="4">
    <source>
        <dbReference type="Google" id="ProtNLM"/>
    </source>
</evidence>
<keyword evidence="1" id="KW-1133">Transmembrane helix</keyword>
<evidence type="ECO:0000313" key="2">
    <source>
        <dbReference type="EMBL" id="SBT08200.1"/>
    </source>
</evidence>
<keyword evidence="1" id="KW-0472">Membrane</keyword>
<dbReference type="Proteomes" id="UP000199600">
    <property type="component" value="Unassembled WGS sequence"/>
</dbReference>
<keyword evidence="1" id="KW-0812">Transmembrane</keyword>
<dbReference type="EMBL" id="FLQY01000180">
    <property type="protein sequence ID" value="SBT08200.1"/>
    <property type="molecule type" value="Genomic_DNA"/>
</dbReference>
<protein>
    <recommendedName>
        <fullName evidence="4">Type IV pilus assembly protein PilW</fullName>
    </recommendedName>
</protein>
<name>A0A1A8XSY9_9RHOO</name>
<feature type="transmembrane region" description="Helical" evidence="1">
    <location>
        <begin position="12"/>
        <end position="36"/>
    </location>
</feature>
<sequence>MRSRCVKPGQAGFSLVEIMVALVIGLLTTLVIMQVFTVFEGQKRSTMGSADAQTSGSVALYMIGRDMQMAGFGLLPATDSALECNPSPVIAAGVDLSPVIITDGGAAAGASDTVAIRYGNTPIAGIPSIITSVVGSTAIVDVNIGCQAPPPGPQVALVINGAACIATTVTGLSSPPDFTGVQLASTAGVVPGANLACLGQWNQITYQVVNGNLEVNGVPTVAGVVNLQAQYGISAVASSNQVIQWVDATAASGWAAPLVADRNRIKAIRIAVVARNEQLEKDPVTVACSSTTLPLVPPAGLCAWDATSALPNPLVAPFIASPAPTIDLSNDADWARYRYRVFETIIPLRNMIWAWETL</sequence>
<dbReference type="NCBIfam" id="TIGR02532">
    <property type="entry name" value="IV_pilin_GFxxxE"/>
    <property type="match status" value="1"/>
</dbReference>
<accession>A0A1A8XSY9</accession>